<dbReference type="OrthoDB" id="1493636at2"/>
<dbReference type="InterPro" id="IPR035386">
    <property type="entry name" value="Arm-DNA-bind_5"/>
</dbReference>
<dbReference type="Pfam" id="PF07693">
    <property type="entry name" value="KAP_NTPase"/>
    <property type="match status" value="1"/>
</dbReference>
<dbReference type="RefSeq" id="WP_081153502.1">
    <property type="nucleotide sequence ID" value="NZ_LVYD01000065.1"/>
</dbReference>
<feature type="domain" description="Arm DNA-binding" evidence="2">
    <location>
        <begin position="8"/>
        <end position="80"/>
    </location>
</feature>
<evidence type="ECO:0000259" key="2">
    <source>
        <dbReference type="Pfam" id="PF17293"/>
    </source>
</evidence>
<proteinExistence type="predicted"/>
<evidence type="ECO:0000259" key="1">
    <source>
        <dbReference type="Pfam" id="PF07693"/>
    </source>
</evidence>
<reference evidence="3 4" key="1">
    <citation type="submission" date="2016-03" db="EMBL/GenBank/DDBJ databases">
        <title>Niastella vici sp. nov., isolated from farmland soil.</title>
        <authorList>
            <person name="Chen L."/>
            <person name="Wang D."/>
            <person name="Yang S."/>
            <person name="Wang G."/>
        </authorList>
    </citation>
    <scope>NUCLEOTIDE SEQUENCE [LARGE SCALE GENOMIC DNA]</scope>
    <source>
        <strain evidence="3 4">DJ57</strain>
    </source>
</reference>
<dbReference type="STRING" id="1703345.A3860_34390"/>
<dbReference type="InterPro" id="IPR011646">
    <property type="entry name" value="KAP_P-loop"/>
</dbReference>
<dbReference type="Proteomes" id="UP000192796">
    <property type="component" value="Unassembled WGS sequence"/>
</dbReference>
<accession>A0A1V9FPA9</accession>
<organism evidence="3 4">
    <name type="scientific">Niastella vici</name>
    <dbReference type="NCBI Taxonomy" id="1703345"/>
    <lineage>
        <taxon>Bacteria</taxon>
        <taxon>Pseudomonadati</taxon>
        <taxon>Bacteroidota</taxon>
        <taxon>Chitinophagia</taxon>
        <taxon>Chitinophagales</taxon>
        <taxon>Chitinophagaceae</taxon>
        <taxon>Niastella</taxon>
    </lineage>
</organism>
<dbReference type="InterPro" id="IPR027417">
    <property type="entry name" value="P-loop_NTPase"/>
</dbReference>
<protein>
    <recommendedName>
        <fullName evidence="5">KAP NTPase domain-containing protein</fullName>
    </recommendedName>
</protein>
<dbReference type="AlphaFoldDB" id="A0A1V9FPA9"/>
<sequence>MRQPIKLIIKKGKVHKDGTSLIFLQYCYSKERRVLISTDISIPEKYWNKKACSILPSLPKQYGNLQSLETDLREKLRRSEQIVDYAIDCGNTDPIRFLKRHFKEGVNQYTPQAGNDKNTKDVMYQISQYITSKIGLVKEPTLSVIRQMKNHCIDYNHLIGAVTSIIDNQNLLPCSIGVFGDCGGGKSSLMRMVEEKYKGQPGVLVIRFNRWLFEEYYDAKTVLMGRIVDEIIAKRTLSAKALKAAARLLKKIDILKLTGSAIKYGIGFAALGPAGLAVSGAELLGKLKDVNYEDM</sequence>
<dbReference type="Pfam" id="PF17293">
    <property type="entry name" value="Arm-DNA-bind_5"/>
    <property type="match status" value="1"/>
</dbReference>
<gene>
    <name evidence="3" type="ORF">A3860_34390</name>
</gene>
<name>A0A1V9FPA9_9BACT</name>
<dbReference type="SUPFAM" id="SSF52540">
    <property type="entry name" value="P-loop containing nucleoside triphosphate hydrolases"/>
    <property type="match status" value="1"/>
</dbReference>
<keyword evidence="4" id="KW-1185">Reference proteome</keyword>
<dbReference type="EMBL" id="LVYD01000065">
    <property type="protein sequence ID" value="OQP60172.1"/>
    <property type="molecule type" value="Genomic_DNA"/>
</dbReference>
<comment type="caution">
    <text evidence="3">The sequence shown here is derived from an EMBL/GenBank/DDBJ whole genome shotgun (WGS) entry which is preliminary data.</text>
</comment>
<feature type="domain" description="KAP NTPase" evidence="1">
    <location>
        <begin position="155"/>
        <end position="256"/>
    </location>
</feature>
<evidence type="ECO:0000313" key="4">
    <source>
        <dbReference type="Proteomes" id="UP000192796"/>
    </source>
</evidence>
<evidence type="ECO:0000313" key="3">
    <source>
        <dbReference type="EMBL" id="OQP60172.1"/>
    </source>
</evidence>
<evidence type="ECO:0008006" key="5">
    <source>
        <dbReference type="Google" id="ProtNLM"/>
    </source>
</evidence>